<proteinExistence type="predicted"/>
<protein>
    <submittedName>
        <fullName evidence="1">Uncharacterized protein</fullName>
    </submittedName>
</protein>
<dbReference type="EMBL" id="BK014787">
    <property type="protein sequence ID" value="DAD75675.1"/>
    <property type="molecule type" value="Genomic_DNA"/>
</dbReference>
<sequence length="39" mass="4618">MNNTVEHKAFETLEEILIKKACFVNRLLKVLWCKFSFSS</sequence>
<evidence type="ECO:0000313" key="1">
    <source>
        <dbReference type="EMBL" id="DAD75675.1"/>
    </source>
</evidence>
<reference evidence="1" key="1">
    <citation type="journal article" date="2021" name="Proc. Natl. Acad. Sci. U.S.A.">
        <title>A Catalog of Tens of Thousands of Viruses from Human Metagenomes Reveals Hidden Associations with Chronic Diseases.</title>
        <authorList>
            <person name="Tisza M.J."/>
            <person name="Buck C.B."/>
        </authorList>
    </citation>
    <scope>NUCLEOTIDE SEQUENCE</scope>
    <source>
        <strain evidence="1">Ctzeq1</strain>
    </source>
</reference>
<name>A0A8S5M0S0_9CAUD</name>
<accession>A0A8S5M0S0</accession>
<organism evidence="1">
    <name type="scientific">Podoviridae sp. ctzeq1</name>
    <dbReference type="NCBI Taxonomy" id="2826597"/>
    <lineage>
        <taxon>Viruses</taxon>
        <taxon>Duplodnaviria</taxon>
        <taxon>Heunggongvirae</taxon>
        <taxon>Uroviricota</taxon>
        <taxon>Caudoviricetes</taxon>
    </lineage>
</organism>